<sequence>MEETQSFRIAGTATDIENIDVDNVNGQKVIYWEDIEQVFPGIRHIRNGSHVVKLLRDLNRVRIMPHCIKHCPGVVLNVILSTTAENFPVDLPIATYLPAPTHSRADTPTSAQTDAALINDPTINPLASFLANLPVKLSANPTIDAPVNRPTNHPPTDRVIEIQQITSPPAEAPISDISPSGVSTTLSPTSISSGVKSASPIALSFMNIVKLASKKASKFDGEVRALELDAKMADMIKLQEVLDAKQEDMIRLRNQTVDRQEEMERLQNQVLDQQEEMKQLQIQALGQLAVLQDRVKAVLTQTYELHECPIPRLFVVLPQNPSRWDRTKFFSNKFRLYFLCECGEHTRSINSKAKIHHIHIAKHDGYDIARPTEFFQRYGPYVLTILKMLKYGISVAGVAIPAISHLVRADAIDQASTHLQKLQDDIELGMDQVIALMDGVSVDESTFIEGFDGDMEKNMALEGDDLRKLDTFLKDKDGNKFLGNLYRTVTDEGHVKWVCIDHYRENYQESMAKDFQRTLDCVGGSLDKSIGRVEVALRSKVLAEQFYSALEKATFVLELDINLDWACATSDMKALEDALKKSKVSILRLYLQQTKFDIKHLSTSA</sequence>
<feature type="region of interest" description="Disordered" evidence="2">
    <location>
        <begin position="170"/>
        <end position="195"/>
    </location>
</feature>
<keyword evidence="4" id="KW-1185">Reference proteome</keyword>
<feature type="non-terminal residue" evidence="3">
    <location>
        <position position="605"/>
    </location>
</feature>
<organism evidence="3 4">
    <name type="scientific">Mortierella alpina</name>
    <name type="common">Oleaginous fungus</name>
    <name type="synonym">Mortierella renispora</name>
    <dbReference type="NCBI Taxonomy" id="64518"/>
    <lineage>
        <taxon>Eukaryota</taxon>
        <taxon>Fungi</taxon>
        <taxon>Fungi incertae sedis</taxon>
        <taxon>Mucoromycota</taxon>
        <taxon>Mortierellomycotina</taxon>
        <taxon>Mortierellomycetes</taxon>
        <taxon>Mortierellales</taxon>
        <taxon>Mortierellaceae</taxon>
        <taxon>Mortierella</taxon>
    </lineage>
</organism>
<name>A0A9P6ISK3_MORAP</name>
<dbReference type="PANTHER" id="PTHR47679">
    <property type="entry name" value="PROTEIN TORNADO 1"/>
    <property type="match status" value="1"/>
</dbReference>
<feature type="coiled-coil region" evidence="1">
    <location>
        <begin position="235"/>
        <end position="283"/>
    </location>
</feature>
<proteinExistence type="predicted"/>
<keyword evidence="1" id="KW-0175">Coiled coil</keyword>
<reference evidence="3" key="1">
    <citation type="journal article" date="2020" name="Fungal Divers.">
        <title>Resolving the Mortierellaceae phylogeny through synthesis of multi-gene phylogenetics and phylogenomics.</title>
        <authorList>
            <person name="Vandepol N."/>
            <person name="Liber J."/>
            <person name="Desiro A."/>
            <person name="Na H."/>
            <person name="Kennedy M."/>
            <person name="Barry K."/>
            <person name="Grigoriev I.V."/>
            <person name="Miller A.N."/>
            <person name="O'Donnell K."/>
            <person name="Stajich J.E."/>
            <person name="Bonito G."/>
        </authorList>
    </citation>
    <scope>NUCLEOTIDE SEQUENCE</scope>
    <source>
        <strain evidence="3">CK1249</strain>
    </source>
</reference>
<gene>
    <name evidence="3" type="ORF">BGZ70_003314</name>
</gene>
<accession>A0A9P6ISK3</accession>
<feature type="compositionally biased region" description="Polar residues" evidence="2">
    <location>
        <begin position="177"/>
        <end position="195"/>
    </location>
</feature>
<dbReference type="PANTHER" id="PTHR47679:SF2">
    <property type="entry name" value="C-TERMINAL OF ROC (COR) DOMAIN-CONTAINING PROTEIN"/>
    <property type="match status" value="1"/>
</dbReference>
<evidence type="ECO:0000313" key="4">
    <source>
        <dbReference type="Proteomes" id="UP000738359"/>
    </source>
</evidence>
<dbReference type="OrthoDB" id="2444617at2759"/>
<protein>
    <submittedName>
        <fullName evidence="3">Uncharacterized protein</fullName>
    </submittedName>
</protein>
<dbReference type="AlphaFoldDB" id="A0A9P6ISK3"/>
<dbReference type="EMBL" id="JAAAHY010001889">
    <property type="protein sequence ID" value="KAF9946239.1"/>
    <property type="molecule type" value="Genomic_DNA"/>
</dbReference>
<evidence type="ECO:0000313" key="3">
    <source>
        <dbReference type="EMBL" id="KAF9946239.1"/>
    </source>
</evidence>
<evidence type="ECO:0000256" key="1">
    <source>
        <dbReference type="SAM" id="Coils"/>
    </source>
</evidence>
<comment type="caution">
    <text evidence="3">The sequence shown here is derived from an EMBL/GenBank/DDBJ whole genome shotgun (WGS) entry which is preliminary data.</text>
</comment>
<evidence type="ECO:0000256" key="2">
    <source>
        <dbReference type="SAM" id="MobiDB-lite"/>
    </source>
</evidence>
<dbReference type="Proteomes" id="UP000738359">
    <property type="component" value="Unassembled WGS sequence"/>
</dbReference>